<keyword evidence="2 6" id="KW-0812">Transmembrane</keyword>
<evidence type="ECO:0000256" key="5">
    <source>
        <dbReference type="ARBA" id="ARBA00023136"/>
    </source>
</evidence>
<evidence type="ECO:0000313" key="9">
    <source>
        <dbReference type="Proteomes" id="UP001489004"/>
    </source>
</evidence>
<keyword evidence="5 6" id="KW-0472">Membrane</keyword>
<evidence type="ECO:0000313" key="8">
    <source>
        <dbReference type="EMBL" id="KAK9829845.1"/>
    </source>
</evidence>
<keyword evidence="3 6" id="KW-0256">Endoplasmic reticulum</keyword>
<keyword evidence="4 6" id="KW-1133">Transmembrane helix</keyword>
<comment type="subcellular location">
    <subcellularLocation>
        <location evidence="1 6">Endoplasmic reticulum membrane</location>
        <topology evidence="1 6">Multi-pass membrane protein</topology>
    </subcellularLocation>
</comment>
<dbReference type="PANTHER" id="PTHR10994">
    <property type="entry name" value="RETICULON"/>
    <property type="match status" value="1"/>
</dbReference>
<evidence type="ECO:0000256" key="3">
    <source>
        <dbReference type="ARBA" id="ARBA00022824"/>
    </source>
</evidence>
<dbReference type="EMBL" id="JALJOR010000001">
    <property type="protein sequence ID" value="KAK9829845.1"/>
    <property type="molecule type" value="Genomic_DNA"/>
</dbReference>
<dbReference type="AlphaFoldDB" id="A0AAW1R7B3"/>
<dbReference type="Pfam" id="PF02453">
    <property type="entry name" value="Reticulon"/>
    <property type="match status" value="1"/>
</dbReference>
<organism evidence="8 9">
    <name type="scientific">[Myrmecia] bisecta</name>
    <dbReference type="NCBI Taxonomy" id="41462"/>
    <lineage>
        <taxon>Eukaryota</taxon>
        <taxon>Viridiplantae</taxon>
        <taxon>Chlorophyta</taxon>
        <taxon>core chlorophytes</taxon>
        <taxon>Trebouxiophyceae</taxon>
        <taxon>Trebouxiales</taxon>
        <taxon>Trebouxiaceae</taxon>
        <taxon>Myrmecia</taxon>
    </lineage>
</organism>
<reference evidence="8 9" key="1">
    <citation type="journal article" date="2024" name="Nat. Commun.">
        <title>Phylogenomics reveals the evolutionary origins of lichenization in chlorophyte algae.</title>
        <authorList>
            <person name="Puginier C."/>
            <person name="Libourel C."/>
            <person name="Otte J."/>
            <person name="Skaloud P."/>
            <person name="Haon M."/>
            <person name="Grisel S."/>
            <person name="Petersen M."/>
            <person name="Berrin J.G."/>
            <person name="Delaux P.M."/>
            <person name="Dal Grande F."/>
            <person name="Keller J."/>
        </authorList>
    </citation>
    <scope>NUCLEOTIDE SEQUENCE [LARGE SCALE GENOMIC DNA]</scope>
    <source>
        <strain evidence="8 9">SAG 2043</strain>
    </source>
</reference>
<dbReference type="PANTHER" id="PTHR10994:SF193">
    <property type="entry name" value="RETICULON-LIKE PROTEIN"/>
    <property type="match status" value="1"/>
</dbReference>
<feature type="transmembrane region" description="Helical" evidence="6">
    <location>
        <begin position="141"/>
        <end position="158"/>
    </location>
</feature>
<evidence type="ECO:0000256" key="1">
    <source>
        <dbReference type="ARBA" id="ARBA00004477"/>
    </source>
</evidence>
<dbReference type="GO" id="GO:0005789">
    <property type="term" value="C:endoplasmic reticulum membrane"/>
    <property type="evidence" value="ECO:0007669"/>
    <property type="project" value="UniProtKB-SubCell"/>
</dbReference>
<evidence type="ECO:0000259" key="7">
    <source>
        <dbReference type="PROSITE" id="PS50845"/>
    </source>
</evidence>
<evidence type="ECO:0000256" key="6">
    <source>
        <dbReference type="RuleBase" id="RU363132"/>
    </source>
</evidence>
<dbReference type="PROSITE" id="PS50845">
    <property type="entry name" value="RETICULON"/>
    <property type="match status" value="1"/>
</dbReference>
<proteinExistence type="predicted"/>
<gene>
    <name evidence="8" type="ORF">WJX72_008236</name>
</gene>
<feature type="transmembrane region" description="Helical" evidence="6">
    <location>
        <begin position="48"/>
        <end position="68"/>
    </location>
</feature>
<dbReference type="GO" id="GO:0009617">
    <property type="term" value="P:response to bacterium"/>
    <property type="evidence" value="ECO:0007669"/>
    <property type="project" value="InterPro"/>
</dbReference>
<name>A0AAW1R7B3_9CHLO</name>
<evidence type="ECO:0000256" key="4">
    <source>
        <dbReference type="ARBA" id="ARBA00022989"/>
    </source>
</evidence>
<keyword evidence="9" id="KW-1185">Reference proteome</keyword>
<protein>
    <recommendedName>
        <fullName evidence="6">Reticulon-like protein</fullName>
    </recommendedName>
</protein>
<accession>A0AAW1R7B3</accession>
<evidence type="ECO:0000256" key="2">
    <source>
        <dbReference type="ARBA" id="ARBA00022692"/>
    </source>
</evidence>
<dbReference type="Proteomes" id="UP001489004">
    <property type="component" value="Unassembled WGS sequence"/>
</dbReference>
<feature type="domain" description="Reticulon" evidence="7">
    <location>
        <begin position="17"/>
        <end position="207"/>
    </location>
</feature>
<sequence length="235" mass="25603">MATQQHRISLPIGNKKVEDLLLWRDPRKSGAAFAAVTVAYLILEWSNFNLLTVLANTSLLAIVVAFLWNNIASFTGRGGVPVPALLRQGITEQQARGAAEQGRTVLNKLLAFANRLLTGKEVVLTVQAAVALYVIGKTGGWFTTVGLIYTLVFLAFTVPKVYELKKDEIDGLLRKAHKETTTHYNKYVDPYVKKIPRASNSTTKSAQDSLKDTYTEVSSAAANGVGNGIPEKKAL</sequence>
<dbReference type="InterPro" id="IPR045064">
    <property type="entry name" value="Reticulon-like"/>
</dbReference>
<comment type="caution">
    <text evidence="8">The sequence shown here is derived from an EMBL/GenBank/DDBJ whole genome shotgun (WGS) entry which is preliminary data.</text>
</comment>
<dbReference type="InterPro" id="IPR003388">
    <property type="entry name" value="Reticulon"/>
</dbReference>